<feature type="compositionally biased region" description="Polar residues" evidence="2">
    <location>
        <begin position="956"/>
        <end position="988"/>
    </location>
</feature>
<dbReference type="OrthoDB" id="10036457at2759"/>
<feature type="compositionally biased region" description="Polar residues" evidence="2">
    <location>
        <begin position="71"/>
        <end position="87"/>
    </location>
</feature>
<name>A0A814V7K8_9BILA</name>
<feature type="region of interest" description="Disordered" evidence="2">
    <location>
        <begin position="335"/>
        <end position="355"/>
    </location>
</feature>
<feature type="region of interest" description="Disordered" evidence="2">
    <location>
        <begin position="956"/>
        <end position="994"/>
    </location>
</feature>
<sequence length="994" mass="112721">MPSSSSSSSSTSTSSSTTTTTNRVMNNGHRKRNGPSLSNIKKIRRSELVKNSKDERPSRSSLSNSNSLNNITEEYSLTTENNRSSTLRPFGDSYDNNNSDIRRDLNSNKREIGSTENTSNSINKKATALSLIVKSTILNKQDGLQTNLVPSYDSDEELDKTKQNSNKILPMVVTPIITSSNLTKQRLRSDNNSVIIQQANGKSNLSAKIFKVVVPQAIKMLTNGDGLSSALRIPTKIQLTKTSSPIFAINQEQLNDQHQILSATTIDIREKQQSVVDYPLTPPPPPSSTIDIGNTNPHLLKQDSIKESTMVNNKGMKEIDSTISKRHSSLLSDWTVPPTSELSPTSLTSSSPDLSQNNIISDDSIVELDLKNNRSSINRRYRSLSFSSPVLVNVVEQTKPITPPYKSKSLPRITNVTNKKLRSVTPIKTYSSIQRLKKRRNDGQFYLKNQFYAKRSKLKSKNDDENNIVIIRDILNNMIEQVQLINIHKDNRLKILANKPTTPINVTTNTIEESRSIITTSNEVKQNKVKERMNEINHQEETNNYKTMPQQPQVPIQQENYSSLLSYDPNNNNSSVELNRQTSTPLSFHSIPPSSSSSAIDDQSLTSPHSQSIVSKTHIFTDIVNELIKGAKGLDKLSCSLVTFTNSIHDFIRLTVEKQNEKIENFQKELEKKCSSQLNRANIFCLKKIQYFTNKHSLISTNEYIEEITLLVKYFYLYVLILNCRKQEHEIELILNDLLNGKLTFINESFDSPIITTTIEDIMSSKLANDYLLSQPLVINQTEHSLPFICNTELENELLFKNETSSTMNPFSDLNDLEDYLNRCEHMSTTIPHYPVQQQPPAPPPPVTYHPRYSHPSASAQYYYPSPQPQDMTPYYYHPNTSAYSNSQQQPYPYNHPTCYYNPLNSYGTTYNTNEQYNFYYNQQTSYSHSHPNSTNDIPSLNNHQSYRRMNSNIQRQYSNPPQENQITPSGFDTCNNMSPQSKSTVVPSNMYAP</sequence>
<evidence type="ECO:0000313" key="4">
    <source>
        <dbReference type="Proteomes" id="UP000663832"/>
    </source>
</evidence>
<keyword evidence="4" id="KW-1185">Reference proteome</keyword>
<feature type="compositionally biased region" description="Low complexity" evidence="2">
    <location>
        <begin position="337"/>
        <end position="355"/>
    </location>
</feature>
<organism evidence="3 4">
    <name type="scientific">Adineta steineri</name>
    <dbReference type="NCBI Taxonomy" id="433720"/>
    <lineage>
        <taxon>Eukaryota</taxon>
        <taxon>Metazoa</taxon>
        <taxon>Spiralia</taxon>
        <taxon>Gnathifera</taxon>
        <taxon>Rotifera</taxon>
        <taxon>Eurotatoria</taxon>
        <taxon>Bdelloidea</taxon>
        <taxon>Adinetida</taxon>
        <taxon>Adinetidae</taxon>
        <taxon>Adineta</taxon>
    </lineage>
</organism>
<comment type="caution">
    <text evidence="3">The sequence shown here is derived from an EMBL/GenBank/DDBJ whole genome shotgun (WGS) entry which is preliminary data.</text>
</comment>
<dbReference type="EMBL" id="CAJNOM010000179">
    <property type="protein sequence ID" value="CAF1187326.1"/>
    <property type="molecule type" value="Genomic_DNA"/>
</dbReference>
<feature type="compositionally biased region" description="Low complexity" evidence="2">
    <location>
        <begin position="60"/>
        <end position="70"/>
    </location>
</feature>
<feature type="compositionally biased region" description="Low complexity" evidence="2">
    <location>
        <begin position="586"/>
        <end position="607"/>
    </location>
</feature>
<proteinExistence type="predicted"/>
<feature type="compositionally biased region" description="Low complexity" evidence="2">
    <location>
        <begin position="1"/>
        <end position="21"/>
    </location>
</feature>
<feature type="compositionally biased region" description="Basic and acidic residues" evidence="2">
    <location>
        <begin position="45"/>
        <end position="58"/>
    </location>
</feature>
<evidence type="ECO:0000313" key="3">
    <source>
        <dbReference type="EMBL" id="CAF1187326.1"/>
    </source>
</evidence>
<reference evidence="3" key="1">
    <citation type="submission" date="2021-02" db="EMBL/GenBank/DDBJ databases">
        <authorList>
            <person name="Nowell W R."/>
        </authorList>
    </citation>
    <scope>NUCLEOTIDE SEQUENCE</scope>
</reference>
<evidence type="ECO:0000256" key="2">
    <source>
        <dbReference type="SAM" id="MobiDB-lite"/>
    </source>
</evidence>
<dbReference type="Proteomes" id="UP000663832">
    <property type="component" value="Unassembled WGS sequence"/>
</dbReference>
<accession>A0A814V7K8</accession>
<gene>
    <name evidence="3" type="ORF">QVE165_LOCUS25039</name>
</gene>
<feature type="region of interest" description="Disordered" evidence="2">
    <location>
        <begin position="1"/>
        <end position="121"/>
    </location>
</feature>
<feature type="region of interest" description="Disordered" evidence="2">
    <location>
        <begin position="584"/>
        <end position="609"/>
    </location>
</feature>
<keyword evidence="1" id="KW-0175">Coiled coil</keyword>
<evidence type="ECO:0000256" key="1">
    <source>
        <dbReference type="SAM" id="Coils"/>
    </source>
</evidence>
<feature type="compositionally biased region" description="Basic and acidic residues" evidence="2">
    <location>
        <begin position="100"/>
        <end position="113"/>
    </location>
</feature>
<protein>
    <submittedName>
        <fullName evidence="3">Uncharacterized protein</fullName>
    </submittedName>
</protein>
<feature type="coiled-coil region" evidence="1">
    <location>
        <begin position="649"/>
        <end position="676"/>
    </location>
</feature>
<dbReference type="AlphaFoldDB" id="A0A814V7K8"/>